<proteinExistence type="predicted"/>
<evidence type="ECO:0000313" key="2">
    <source>
        <dbReference type="Proteomes" id="UP000663671"/>
    </source>
</evidence>
<dbReference type="Proteomes" id="UP000663671">
    <property type="component" value="Chromosome 3"/>
</dbReference>
<organism evidence="1 2">
    <name type="scientific">Ajellomyces capsulatus</name>
    <name type="common">Darling's disease fungus</name>
    <name type="synonym">Histoplasma capsulatum</name>
    <dbReference type="NCBI Taxonomy" id="5037"/>
    <lineage>
        <taxon>Eukaryota</taxon>
        <taxon>Fungi</taxon>
        <taxon>Dikarya</taxon>
        <taxon>Ascomycota</taxon>
        <taxon>Pezizomycotina</taxon>
        <taxon>Eurotiomycetes</taxon>
        <taxon>Eurotiomycetidae</taxon>
        <taxon>Onygenales</taxon>
        <taxon>Ajellomycetaceae</taxon>
        <taxon>Histoplasma</taxon>
    </lineage>
</organism>
<gene>
    <name evidence="1" type="ORF">I7I51_06869</name>
</gene>
<dbReference type="AlphaFoldDB" id="A0A8A1MHC2"/>
<protein>
    <submittedName>
        <fullName evidence="1">Uncharacterized protein</fullName>
    </submittedName>
</protein>
<name>A0A8A1MHC2_AJECA</name>
<accession>A0A8A1MHC2</accession>
<dbReference type="EMBL" id="CP069115">
    <property type="protein sequence ID" value="QSS66018.1"/>
    <property type="molecule type" value="Genomic_DNA"/>
</dbReference>
<dbReference type="VEuPathDB" id="FungiDB:I7I51_06869"/>
<sequence length="149" mass="17150">MESREAARREFLTRLELYQHHQDPNSEIGLFRGTVGYLLSLLHRAVSSLAGLHAAYYHARSHIEKLEDLLERNDIVFNRYHTPHAVIRRAMMDYDLDHAILNAEATIHNETELLEHADEVVGYNNEIENISKDEFVLGGQGEVIEAELM</sequence>
<reference evidence="1" key="1">
    <citation type="submission" date="2021-01" db="EMBL/GenBank/DDBJ databases">
        <title>Chromosome-level genome assembly of a human fungal pathogen reveals clustering of transcriptionally co-regulated genes.</title>
        <authorList>
            <person name="Voorhies M."/>
            <person name="Cohen S."/>
            <person name="Shea T.P."/>
            <person name="Petrus S."/>
            <person name="Munoz J.F."/>
            <person name="Poplawski S."/>
            <person name="Goldman W.E."/>
            <person name="Michael T."/>
            <person name="Cuomo C.A."/>
            <person name="Sil A."/>
            <person name="Beyhan S."/>
        </authorList>
    </citation>
    <scope>NUCLEOTIDE SEQUENCE</scope>
    <source>
        <strain evidence="1">WU24</strain>
    </source>
</reference>
<evidence type="ECO:0000313" key="1">
    <source>
        <dbReference type="EMBL" id="QSS66018.1"/>
    </source>
</evidence>